<accession>A0A3D9I0Y0</accession>
<dbReference type="Proteomes" id="UP000256869">
    <property type="component" value="Unassembled WGS sequence"/>
</dbReference>
<comment type="caution">
    <text evidence="1">The sequence shown here is derived from an EMBL/GenBank/DDBJ whole genome shotgun (WGS) entry which is preliminary data.</text>
</comment>
<dbReference type="EMBL" id="QRDY01000018">
    <property type="protein sequence ID" value="RED55300.1"/>
    <property type="molecule type" value="Genomic_DNA"/>
</dbReference>
<proteinExistence type="predicted"/>
<name>A0A3D9I0Y0_9BACL</name>
<protein>
    <submittedName>
        <fullName evidence="1">Uncharacterized protein</fullName>
    </submittedName>
</protein>
<gene>
    <name evidence="1" type="ORF">DFP95_11835</name>
</gene>
<evidence type="ECO:0000313" key="2">
    <source>
        <dbReference type="Proteomes" id="UP000256869"/>
    </source>
</evidence>
<evidence type="ECO:0000313" key="1">
    <source>
        <dbReference type="EMBL" id="RED55300.1"/>
    </source>
</evidence>
<sequence>MPPALVNAMKGGKDKKNFIVSSECCKGTVF</sequence>
<keyword evidence="2" id="KW-1185">Reference proteome</keyword>
<dbReference type="AlphaFoldDB" id="A0A3D9I0Y0"/>
<organism evidence="1 2">
    <name type="scientific">Cohnella lupini</name>
    <dbReference type="NCBI Taxonomy" id="1294267"/>
    <lineage>
        <taxon>Bacteria</taxon>
        <taxon>Bacillati</taxon>
        <taxon>Bacillota</taxon>
        <taxon>Bacilli</taxon>
        <taxon>Bacillales</taxon>
        <taxon>Paenibacillaceae</taxon>
        <taxon>Cohnella</taxon>
    </lineage>
</organism>
<reference evidence="1 2" key="1">
    <citation type="submission" date="2018-07" db="EMBL/GenBank/DDBJ databases">
        <title>Genomic Encyclopedia of Type Strains, Phase III (KMG-III): the genomes of soil and plant-associated and newly described type strains.</title>
        <authorList>
            <person name="Whitman W."/>
        </authorList>
    </citation>
    <scope>NUCLEOTIDE SEQUENCE [LARGE SCALE GENOMIC DNA]</scope>
    <source>
        <strain evidence="1 2">CECT 8236</strain>
    </source>
</reference>